<accession>A0ACB7NW29</accession>
<evidence type="ECO:0000313" key="1">
    <source>
        <dbReference type="EMBL" id="KAH6616959.1"/>
    </source>
</evidence>
<dbReference type="EMBL" id="JAGIZQ010000007">
    <property type="protein sequence ID" value="KAH6616959.1"/>
    <property type="molecule type" value="Genomic_DNA"/>
</dbReference>
<proteinExistence type="predicted"/>
<evidence type="ECO:0000313" key="2">
    <source>
        <dbReference type="Proteomes" id="UP000724584"/>
    </source>
</evidence>
<organism evidence="1 2">
    <name type="scientific">Chaetomium tenue</name>
    <dbReference type="NCBI Taxonomy" id="1854479"/>
    <lineage>
        <taxon>Eukaryota</taxon>
        <taxon>Fungi</taxon>
        <taxon>Dikarya</taxon>
        <taxon>Ascomycota</taxon>
        <taxon>Pezizomycotina</taxon>
        <taxon>Sordariomycetes</taxon>
        <taxon>Sordariomycetidae</taxon>
        <taxon>Sordariales</taxon>
        <taxon>Chaetomiaceae</taxon>
        <taxon>Chaetomium</taxon>
    </lineage>
</organism>
<dbReference type="Proteomes" id="UP000724584">
    <property type="component" value="Unassembled WGS sequence"/>
</dbReference>
<gene>
    <name evidence="1" type="ORF">F5144DRAFT_606479</name>
</gene>
<name>A0ACB7NW29_9PEZI</name>
<keyword evidence="2" id="KW-1185">Reference proteome</keyword>
<protein>
    <submittedName>
        <fullName evidence="1">Uncharacterized protein</fullName>
    </submittedName>
</protein>
<comment type="caution">
    <text evidence="1">The sequence shown here is derived from an EMBL/GenBank/DDBJ whole genome shotgun (WGS) entry which is preliminary data.</text>
</comment>
<sequence length="715" mass="80412">MDIWEENSDLLYDLACESEALFDARIAEFRSQQSRVAELLIEYQQRFAIWAAHLGVFARPSQSLDKRLENYPDIVDLTARLLDILRRSLTQLSTPMQSTTEGNSEDRGDASDDRRTQDAALAALEATLSRLNRLGVTIRQTSRENMVIKTQKFASGLDLKGFTDASRCLVHLLYPSTHHSLSEYLAKTMTNRFVTMLYLGHRGGKLQSRRYTKSPLMPTIGEGEELTMKPSPLDQTPQAEIGNENKQTSPGDRKIPYVESQSDLSTINSKQLRLALRRSGYLSAPTERRKGTSSIQVSQGNYPPAPFQKDSNIAACEWCGRPMDKREITESEWRRHTDDDLKPYPCISDECPDGHPVYASFGPWLSHMESHSKRWHQRVYLIPGWVCPVCEDSHDVYKSPEALHLHLAEAHHNMFDANRLQAVARQSKIERPRAWNECPLCCFTVEEVPAGPGTGQKRQKKQLHQENDKRSKTFSEMRDSTPSREIEYRSDSSDDSLITEKHLTSDDAEMMARHIAGHLQTLMLLTIRLASLPNEEADGSEQDANRDSVDPGDNTDGLEAGDPDETFDISAPEDLEMTDADQGFDEAIISDDHFSIPDADVDFSNIGVQRQCDRFPAEEDGFLQQLIRSGAYQAHLDGSPGPNDGIPDAVRPRIITVSPYSPEAWEPEPSSSTRKANSSEPHLPCPVRLGRPDRYSNIKHGCKPGTTYKGLSKLM</sequence>
<reference evidence="1 2" key="1">
    <citation type="journal article" date="2021" name="Nat. Commun.">
        <title>Genetic determinants of endophytism in the Arabidopsis root mycobiome.</title>
        <authorList>
            <person name="Mesny F."/>
            <person name="Miyauchi S."/>
            <person name="Thiergart T."/>
            <person name="Pickel B."/>
            <person name="Atanasova L."/>
            <person name="Karlsson M."/>
            <person name="Huettel B."/>
            <person name="Barry K.W."/>
            <person name="Haridas S."/>
            <person name="Chen C."/>
            <person name="Bauer D."/>
            <person name="Andreopoulos W."/>
            <person name="Pangilinan J."/>
            <person name="LaButti K."/>
            <person name="Riley R."/>
            <person name="Lipzen A."/>
            <person name="Clum A."/>
            <person name="Drula E."/>
            <person name="Henrissat B."/>
            <person name="Kohler A."/>
            <person name="Grigoriev I.V."/>
            <person name="Martin F.M."/>
            <person name="Hacquard S."/>
        </authorList>
    </citation>
    <scope>NUCLEOTIDE SEQUENCE [LARGE SCALE GENOMIC DNA]</scope>
    <source>
        <strain evidence="1 2">MPI-SDFR-AT-0079</strain>
    </source>
</reference>